<dbReference type="EMBL" id="JAAAXW010000305">
    <property type="protein sequence ID" value="KAF9538459.1"/>
    <property type="molecule type" value="Genomic_DNA"/>
</dbReference>
<dbReference type="Proteomes" id="UP000723463">
    <property type="component" value="Unassembled WGS sequence"/>
</dbReference>
<dbReference type="InterPro" id="IPR032675">
    <property type="entry name" value="LRR_dom_sf"/>
</dbReference>
<dbReference type="SUPFAM" id="SSF81383">
    <property type="entry name" value="F-box domain"/>
    <property type="match status" value="1"/>
</dbReference>
<dbReference type="Gene3D" id="3.80.10.10">
    <property type="entry name" value="Ribonuclease Inhibitor"/>
    <property type="match status" value="1"/>
</dbReference>
<dbReference type="Pfam" id="PF12937">
    <property type="entry name" value="F-box-like"/>
    <property type="match status" value="1"/>
</dbReference>
<dbReference type="AlphaFoldDB" id="A0A9P6EYT5"/>
<proteinExistence type="predicted"/>
<evidence type="ECO:0000259" key="1">
    <source>
        <dbReference type="Pfam" id="PF12937"/>
    </source>
</evidence>
<protein>
    <recommendedName>
        <fullName evidence="1">F-box domain-containing protein</fullName>
    </recommendedName>
</protein>
<dbReference type="SUPFAM" id="SSF52047">
    <property type="entry name" value="RNI-like"/>
    <property type="match status" value="1"/>
</dbReference>
<dbReference type="InterPro" id="IPR036047">
    <property type="entry name" value="F-box-like_dom_sf"/>
</dbReference>
<sequence length="344" mass="39299">MSHPTSFASLPEELQVMVASYLRQHNTAIRLHVCQAWRRIFTPFVWRHIEVKFLFEQKVDWYNIFLESARSESLKTHGQWIRSISLACHPDFIEEFLDLSPETFPRLTSLSFTNPESDSLIASFIRKAPSSAADDNGSGLRTLEISGFEGFGDFGGNSTDALLEYASKLEVVQLDMMPCMSSKSIQQFLCSAVRLKEFNIIGEKRDPDREDLFLDAHDVVSPDWFVFDCQIGGIPRPDITQDIAGNPAIDYIKEGTHQESLDLEKGVYSQLGRLTKLRELILGVTVVPHWEYDCLAMTIESGLDLLKDLKELEYVHLIDMEVSIYGDKDEAWVKENWPKVGRIW</sequence>
<gene>
    <name evidence="2" type="ORF">EC957_006735</name>
</gene>
<accession>A0A9P6EYT5</accession>
<evidence type="ECO:0000313" key="2">
    <source>
        <dbReference type="EMBL" id="KAF9538459.1"/>
    </source>
</evidence>
<dbReference type="InterPro" id="IPR001810">
    <property type="entry name" value="F-box_dom"/>
</dbReference>
<evidence type="ECO:0000313" key="3">
    <source>
        <dbReference type="Proteomes" id="UP000723463"/>
    </source>
</evidence>
<name>A0A9P6EYT5_9FUNG</name>
<reference evidence="2" key="1">
    <citation type="journal article" date="2020" name="Fungal Divers.">
        <title>Resolving the Mortierellaceae phylogeny through synthesis of multi-gene phylogenetics and phylogenomics.</title>
        <authorList>
            <person name="Vandepol N."/>
            <person name="Liber J."/>
            <person name="Desiro A."/>
            <person name="Na H."/>
            <person name="Kennedy M."/>
            <person name="Barry K."/>
            <person name="Grigoriev I.V."/>
            <person name="Miller A.N."/>
            <person name="O'Donnell K."/>
            <person name="Stajich J.E."/>
            <person name="Bonito G."/>
        </authorList>
    </citation>
    <scope>NUCLEOTIDE SEQUENCE</scope>
    <source>
        <strain evidence="2">NRRL 2591</strain>
    </source>
</reference>
<feature type="domain" description="F-box" evidence="1">
    <location>
        <begin position="7"/>
        <end position="49"/>
    </location>
</feature>
<dbReference type="Gene3D" id="1.20.1280.50">
    <property type="match status" value="1"/>
</dbReference>
<comment type="caution">
    <text evidence="2">The sequence shown here is derived from an EMBL/GenBank/DDBJ whole genome shotgun (WGS) entry which is preliminary data.</text>
</comment>
<keyword evidence="3" id="KW-1185">Reference proteome</keyword>
<organism evidence="2 3">
    <name type="scientific">Mortierella hygrophila</name>
    <dbReference type="NCBI Taxonomy" id="979708"/>
    <lineage>
        <taxon>Eukaryota</taxon>
        <taxon>Fungi</taxon>
        <taxon>Fungi incertae sedis</taxon>
        <taxon>Mucoromycota</taxon>
        <taxon>Mortierellomycotina</taxon>
        <taxon>Mortierellomycetes</taxon>
        <taxon>Mortierellales</taxon>
        <taxon>Mortierellaceae</taxon>
        <taxon>Mortierella</taxon>
    </lineage>
</organism>